<keyword evidence="3" id="KW-1185">Reference proteome</keyword>
<evidence type="ECO:0000313" key="3">
    <source>
        <dbReference type="Proteomes" id="UP000245341"/>
    </source>
</evidence>
<organism evidence="3 4">
    <name type="scientific">Leptonychotes weddellii</name>
    <name type="common">Weddell seal</name>
    <name type="synonym">Otaria weddellii</name>
    <dbReference type="NCBI Taxonomy" id="9713"/>
    <lineage>
        <taxon>Eukaryota</taxon>
        <taxon>Metazoa</taxon>
        <taxon>Chordata</taxon>
        <taxon>Craniata</taxon>
        <taxon>Vertebrata</taxon>
        <taxon>Euteleostomi</taxon>
        <taxon>Mammalia</taxon>
        <taxon>Eutheria</taxon>
        <taxon>Laurasiatheria</taxon>
        <taxon>Carnivora</taxon>
        <taxon>Caniformia</taxon>
        <taxon>Pinnipedia</taxon>
        <taxon>Phocidae</taxon>
        <taxon>Monachinae</taxon>
        <taxon>Lobodontini</taxon>
        <taxon>Leptonychotes</taxon>
    </lineage>
</organism>
<accession>A0A2U3XI49</accession>
<dbReference type="InterPro" id="IPR007768">
    <property type="entry name" value="Suppressor_of_fused"/>
</dbReference>
<dbReference type="Proteomes" id="UP000245341">
    <property type="component" value="Unplaced"/>
</dbReference>
<dbReference type="InterPro" id="IPR037181">
    <property type="entry name" value="SUFU_N"/>
</dbReference>
<dbReference type="OrthoDB" id="10038834at2759"/>
<dbReference type="GO" id="GO:0005634">
    <property type="term" value="C:nucleus"/>
    <property type="evidence" value="ECO:0007669"/>
    <property type="project" value="TreeGrafter"/>
</dbReference>
<feature type="domain" description="Suppressor of fused-like" evidence="2">
    <location>
        <begin position="64"/>
        <end position="102"/>
    </location>
</feature>
<evidence type="ECO:0000313" key="4">
    <source>
        <dbReference type="RefSeq" id="XP_006731165.1"/>
    </source>
</evidence>
<evidence type="ECO:0000259" key="2">
    <source>
        <dbReference type="Pfam" id="PF05076"/>
    </source>
</evidence>
<dbReference type="STRING" id="9713.A0A2U3XI49"/>
<evidence type="ECO:0000256" key="1">
    <source>
        <dbReference type="SAM" id="MobiDB-lite"/>
    </source>
</evidence>
<dbReference type="SUPFAM" id="SSF103359">
    <property type="entry name" value="Suppressor of Fused, N-terminal domain"/>
    <property type="match status" value="1"/>
</dbReference>
<feature type="compositionally biased region" description="Low complexity" evidence="1">
    <location>
        <begin position="1"/>
        <end position="11"/>
    </location>
</feature>
<dbReference type="AlphaFoldDB" id="A0A2U3XI49"/>
<dbReference type="InterPro" id="IPR016591">
    <property type="entry name" value="Suppressor_of_fused_euk"/>
</dbReference>
<name>A0A2U3XI49_LEPWE</name>
<dbReference type="PIRSF" id="PIRSF011844">
    <property type="entry name" value="Suppressor_of_fused_protein"/>
    <property type="match status" value="1"/>
</dbReference>
<dbReference type="GO" id="GO:0005737">
    <property type="term" value="C:cytoplasm"/>
    <property type="evidence" value="ECO:0007669"/>
    <property type="project" value="TreeGrafter"/>
</dbReference>
<sequence>MAELRPSGAPGPAAPPAPGPSAPPAFASLFPPGLHAIYGECRRLYPDQPNPLQVTAIVKYWLGGPDPLDYVSMYRNVGSPSANIPEHWHYISFGLSDLYGDSRVHE</sequence>
<dbReference type="GeneID" id="102731945"/>
<gene>
    <name evidence="4" type="primary">LOC102731945</name>
</gene>
<dbReference type="Pfam" id="PF05076">
    <property type="entry name" value="SUFU"/>
    <property type="match status" value="1"/>
</dbReference>
<dbReference type="KEGG" id="lww:102731945"/>
<dbReference type="PANTHER" id="PTHR10928:SF2">
    <property type="entry name" value="SUPPRESSOR OF FUSED HOMOLOG"/>
    <property type="match status" value="1"/>
</dbReference>
<dbReference type="InterPro" id="IPR020941">
    <property type="entry name" value="SUFU-like_domain"/>
</dbReference>
<feature type="compositionally biased region" description="Pro residues" evidence="1">
    <location>
        <begin position="12"/>
        <end position="23"/>
    </location>
</feature>
<protein>
    <submittedName>
        <fullName evidence="4">Suppressor of fused homolog</fullName>
    </submittedName>
</protein>
<feature type="region of interest" description="Disordered" evidence="1">
    <location>
        <begin position="1"/>
        <end position="24"/>
    </location>
</feature>
<dbReference type="RefSeq" id="XP_006731165.1">
    <property type="nucleotide sequence ID" value="XM_006731102.2"/>
</dbReference>
<proteinExistence type="predicted"/>
<reference evidence="4" key="1">
    <citation type="submission" date="2025-08" db="UniProtKB">
        <authorList>
            <consortium name="RefSeq"/>
        </authorList>
    </citation>
    <scope>IDENTIFICATION</scope>
    <source>
        <tissue evidence="4">Liver</tissue>
    </source>
</reference>
<dbReference type="PANTHER" id="PTHR10928">
    <property type="entry name" value="SUPPRESSOR OF FUSED"/>
    <property type="match status" value="1"/>
</dbReference>